<evidence type="ECO:0000259" key="1">
    <source>
        <dbReference type="PROSITE" id="PS50177"/>
    </source>
</evidence>
<dbReference type="CDD" id="cd00531">
    <property type="entry name" value="NTF2_like"/>
    <property type="match status" value="1"/>
</dbReference>
<dbReference type="InterPro" id="IPR026698">
    <property type="entry name" value="UPF_C3orf38"/>
</dbReference>
<organism evidence="2 3">
    <name type="scientific">Callosobruchus maculatus</name>
    <name type="common">Southern cowpea weevil</name>
    <name type="synonym">Pulse bruchid</name>
    <dbReference type="NCBI Taxonomy" id="64391"/>
    <lineage>
        <taxon>Eukaryota</taxon>
        <taxon>Metazoa</taxon>
        <taxon>Ecdysozoa</taxon>
        <taxon>Arthropoda</taxon>
        <taxon>Hexapoda</taxon>
        <taxon>Insecta</taxon>
        <taxon>Pterygota</taxon>
        <taxon>Neoptera</taxon>
        <taxon>Endopterygota</taxon>
        <taxon>Coleoptera</taxon>
        <taxon>Polyphaga</taxon>
        <taxon>Cucujiformia</taxon>
        <taxon>Chrysomeloidea</taxon>
        <taxon>Chrysomelidae</taxon>
        <taxon>Bruchinae</taxon>
        <taxon>Bruchini</taxon>
        <taxon>Callosobruchus</taxon>
    </lineage>
</organism>
<dbReference type="AlphaFoldDB" id="A0A653DA32"/>
<feature type="domain" description="NTF2" evidence="1">
    <location>
        <begin position="130"/>
        <end position="258"/>
    </location>
</feature>
<dbReference type="PROSITE" id="PS50177">
    <property type="entry name" value="NTF2_DOMAIN"/>
    <property type="match status" value="1"/>
</dbReference>
<dbReference type="SUPFAM" id="SSF54427">
    <property type="entry name" value="NTF2-like"/>
    <property type="match status" value="1"/>
</dbReference>
<dbReference type="PANTHER" id="PTHR21084">
    <property type="entry name" value="DENSE INCISORS"/>
    <property type="match status" value="1"/>
</dbReference>
<accession>A0A653DA32</accession>
<dbReference type="InterPro" id="IPR018222">
    <property type="entry name" value="Nuclear_transport_factor_2_euk"/>
</dbReference>
<dbReference type="Gene3D" id="3.10.450.50">
    <property type="match status" value="1"/>
</dbReference>
<dbReference type="Pfam" id="PF15008">
    <property type="entry name" value="DUF4518"/>
    <property type="match status" value="1"/>
</dbReference>
<sequence>MANSYSSQGIRKILSKLDEYDIFALASTVTQGLLKVDSVDEAVSGILKHSPTLVSILRRKVITKEILFSYLDENDISIKSPASKNDLIDRIIEFWDLQSSEKASDQSATLEVAVAEGNVISEGDHIIGQLAEQFTKWFYTMLNSDEGVGIEHFYADAKLKLITVTDKDCDIKEIADNPQDISSALQALKLQHHLYFNPNFSNDGIKGQIDPHGLVVVFTCGTIHVKDSIVGVFEQVFSLARDPFCDNNWKIKKTELNLRSKNSSLGQPQLCDSERTSDLLALTESTSTTS</sequence>
<evidence type="ECO:0000313" key="2">
    <source>
        <dbReference type="EMBL" id="VEN57044.1"/>
    </source>
</evidence>
<dbReference type="OrthoDB" id="6407068at2759"/>
<gene>
    <name evidence="2" type="ORF">CALMAC_LOCUS15774</name>
</gene>
<keyword evidence="3" id="KW-1185">Reference proteome</keyword>
<proteinExistence type="predicted"/>
<dbReference type="Proteomes" id="UP000410492">
    <property type="component" value="Unassembled WGS sequence"/>
</dbReference>
<dbReference type="EMBL" id="CAACVG010010957">
    <property type="protein sequence ID" value="VEN57044.1"/>
    <property type="molecule type" value="Genomic_DNA"/>
</dbReference>
<protein>
    <recommendedName>
        <fullName evidence="1">NTF2 domain-containing protein</fullName>
    </recommendedName>
</protein>
<reference evidence="2 3" key="1">
    <citation type="submission" date="2019-01" db="EMBL/GenBank/DDBJ databases">
        <authorList>
            <person name="Sayadi A."/>
        </authorList>
    </citation>
    <scope>NUCLEOTIDE SEQUENCE [LARGE SCALE GENOMIC DNA]</scope>
</reference>
<name>A0A653DA32_CALMS</name>
<dbReference type="PANTHER" id="PTHR21084:SF1">
    <property type="entry name" value="DENSE INCISORS"/>
    <property type="match status" value="1"/>
</dbReference>
<evidence type="ECO:0000313" key="3">
    <source>
        <dbReference type="Proteomes" id="UP000410492"/>
    </source>
</evidence>
<dbReference type="InterPro" id="IPR032710">
    <property type="entry name" value="NTF2-like_dom_sf"/>
</dbReference>